<dbReference type="HOGENOM" id="CLU_061983_0_0_10"/>
<dbReference type="AlphaFoldDB" id="A0A060RAJ0"/>
<dbReference type="CDD" id="cd02440">
    <property type="entry name" value="AdoMet_MTases"/>
    <property type="match status" value="1"/>
</dbReference>
<evidence type="ECO:0000256" key="6">
    <source>
        <dbReference type="HAMAP-Rule" id="MF_01872"/>
    </source>
</evidence>
<accession>A0A060RAJ0</accession>
<dbReference type="Gene3D" id="3.40.50.150">
    <property type="entry name" value="Vaccinia Virus protein VP39"/>
    <property type="match status" value="1"/>
</dbReference>
<evidence type="ECO:0000313" key="8">
    <source>
        <dbReference type="EMBL" id="CDN30379.1"/>
    </source>
</evidence>
<organism evidence="8 9">
    <name type="scientific">Mucinivorans hirudinis</name>
    <dbReference type="NCBI Taxonomy" id="1433126"/>
    <lineage>
        <taxon>Bacteria</taxon>
        <taxon>Pseudomonadati</taxon>
        <taxon>Bacteroidota</taxon>
        <taxon>Bacteroidia</taxon>
        <taxon>Bacteroidales</taxon>
        <taxon>Rikenellaceae</taxon>
        <taxon>Mucinivorans</taxon>
    </lineage>
</organism>
<protein>
    <recommendedName>
        <fullName evidence="6">tRNA1(Val) (adenine(37)-N6)-methyltransferase</fullName>
        <ecNumber evidence="6">2.1.1.223</ecNumber>
    </recommendedName>
    <alternativeName>
        <fullName evidence="6">tRNA m6A37 methyltransferase</fullName>
    </alternativeName>
</protein>
<name>A0A060RAJ0_9BACT</name>
<keyword evidence="1 6" id="KW-0963">Cytoplasm</keyword>
<evidence type="ECO:0000256" key="2">
    <source>
        <dbReference type="ARBA" id="ARBA00022603"/>
    </source>
</evidence>
<comment type="similarity">
    <text evidence="6">Belongs to the methyltransferase superfamily. tRNA (adenine-N(6)-)-methyltransferase family.</text>
</comment>
<dbReference type="Proteomes" id="UP000027616">
    <property type="component" value="Chromosome I"/>
</dbReference>
<keyword evidence="9" id="KW-1185">Reference proteome</keyword>
<gene>
    <name evidence="8" type="ORF">BN938_0273</name>
</gene>
<dbReference type="GO" id="GO:0008033">
    <property type="term" value="P:tRNA processing"/>
    <property type="evidence" value="ECO:0007669"/>
    <property type="project" value="UniProtKB-UniRule"/>
</dbReference>
<dbReference type="GO" id="GO:0003676">
    <property type="term" value="F:nucleic acid binding"/>
    <property type="evidence" value="ECO:0007669"/>
    <property type="project" value="InterPro"/>
</dbReference>
<keyword evidence="3 6" id="KW-0808">Transferase</keyword>
<dbReference type="InterPro" id="IPR029063">
    <property type="entry name" value="SAM-dependent_MTases_sf"/>
</dbReference>
<evidence type="ECO:0000313" key="9">
    <source>
        <dbReference type="Proteomes" id="UP000027616"/>
    </source>
</evidence>
<reference evidence="8 9" key="1">
    <citation type="journal article" date="2015" name="Genome Announc.">
        <title>Complete Genome Sequence of the Novel Leech Symbiont Mucinivorans hirudinis M3T.</title>
        <authorList>
            <person name="Nelson M.C."/>
            <person name="Bomar L."/>
            <person name="Graf J."/>
        </authorList>
    </citation>
    <scope>NUCLEOTIDE SEQUENCE [LARGE SCALE GENOMIC DNA]</scope>
    <source>
        <strain evidence="9">M3</strain>
    </source>
</reference>
<comment type="function">
    <text evidence="6">Specifically methylates the adenine in position 37 of tRNA(1)(Val) (anticodon cmo5UAC).</text>
</comment>
<evidence type="ECO:0000259" key="7">
    <source>
        <dbReference type="Pfam" id="PF05175"/>
    </source>
</evidence>
<dbReference type="InterPro" id="IPR002052">
    <property type="entry name" value="DNA_methylase_N6_adenine_CS"/>
</dbReference>
<dbReference type="PROSITE" id="PS00092">
    <property type="entry name" value="N6_MTASE"/>
    <property type="match status" value="1"/>
</dbReference>
<dbReference type="InterPro" id="IPR050210">
    <property type="entry name" value="tRNA_Adenine-N(6)_MTase"/>
</dbReference>
<dbReference type="GO" id="GO:0016430">
    <property type="term" value="F:tRNA (adenine-N6)-methyltransferase activity"/>
    <property type="evidence" value="ECO:0007669"/>
    <property type="project" value="UniProtKB-UniRule"/>
</dbReference>
<dbReference type="SUPFAM" id="SSF53335">
    <property type="entry name" value="S-adenosyl-L-methionine-dependent methyltransferases"/>
    <property type="match status" value="1"/>
</dbReference>
<keyword evidence="4 6" id="KW-0949">S-adenosyl-L-methionine</keyword>
<dbReference type="Pfam" id="PF05175">
    <property type="entry name" value="MTS"/>
    <property type="match status" value="1"/>
</dbReference>
<sequence length="239" mass="27101">MPSDYFRFKQFEIEQRQSAMRVGTDGVLLGAWADVRGDEQRVLDVGCGTGLLALMVAQRNSKVVVDAIEIEPLAAQEAALNARRSRWNERIFVREISLQEYAATSEKRYCLIISNPPFFLNSSHNMQLTRTAARHAALLPYSDLVDGVISLLKPEGRFCAIFPYSEAGIFMAKAAREGLYCNKKLNITPIAGRSVKRIAAEFSFAKTELLEENLTIETTNPREYSREYRELTSPFYLRF</sequence>
<evidence type="ECO:0000256" key="4">
    <source>
        <dbReference type="ARBA" id="ARBA00022691"/>
    </source>
</evidence>
<dbReference type="KEGG" id="rbc:BN938_0273"/>
<dbReference type="OrthoDB" id="5383291at2"/>
<keyword evidence="5 6" id="KW-0819">tRNA processing</keyword>
<dbReference type="HAMAP" id="MF_01872">
    <property type="entry name" value="tRNA_methyltr_YfiC"/>
    <property type="match status" value="1"/>
</dbReference>
<dbReference type="STRING" id="1433126.BN938_0273"/>
<evidence type="ECO:0000256" key="5">
    <source>
        <dbReference type="ARBA" id="ARBA00022694"/>
    </source>
</evidence>
<dbReference type="EC" id="2.1.1.223" evidence="6"/>
<dbReference type="PANTHER" id="PTHR47739:SF1">
    <property type="entry name" value="TRNA1(VAL) (ADENINE(37)-N6)-METHYLTRANSFERASE"/>
    <property type="match status" value="1"/>
</dbReference>
<dbReference type="GO" id="GO:0032259">
    <property type="term" value="P:methylation"/>
    <property type="evidence" value="ECO:0007669"/>
    <property type="project" value="UniProtKB-KW"/>
</dbReference>
<feature type="domain" description="Methyltransferase small" evidence="7">
    <location>
        <begin position="38"/>
        <end position="136"/>
    </location>
</feature>
<comment type="catalytic activity">
    <reaction evidence="6">
        <text>adenosine(37) in tRNA1(Val) + S-adenosyl-L-methionine = N(6)-methyladenosine(37) in tRNA1(Val) + S-adenosyl-L-homocysteine + H(+)</text>
        <dbReference type="Rhea" id="RHEA:43160"/>
        <dbReference type="Rhea" id="RHEA-COMP:10369"/>
        <dbReference type="Rhea" id="RHEA-COMP:10370"/>
        <dbReference type="ChEBI" id="CHEBI:15378"/>
        <dbReference type="ChEBI" id="CHEBI:57856"/>
        <dbReference type="ChEBI" id="CHEBI:59789"/>
        <dbReference type="ChEBI" id="CHEBI:74411"/>
        <dbReference type="ChEBI" id="CHEBI:74449"/>
        <dbReference type="EC" id="2.1.1.223"/>
    </reaction>
</comment>
<keyword evidence="2 6" id="KW-0489">Methyltransferase</keyword>
<evidence type="ECO:0000256" key="3">
    <source>
        <dbReference type="ARBA" id="ARBA00022679"/>
    </source>
</evidence>
<comment type="subcellular location">
    <subcellularLocation>
        <location evidence="6">Cytoplasm</location>
    </subcellularLocation>
</comment>
<dbReference type="eggNOG" id="COG4123">
    <property type="taxonomic scope" value="Bacteria"/>
</dbReference>
<dbReference type="PATRIC" id="fig|1433126.3.peg.271"/>
<dbReference type="EMBL" id="HG934468">
    <property type="protein sequence ID" value="CDN30379.1"/>
    <property type="molecule type" value="Genomic_DNA"/>
</dbReference>
<dbReference type="GO" id="GO:0005737">
    <property type="term" value="C:cytoplasm"/>
    <property type="evidence" value="ECO:0007669"/>
    <property type="project" value="UniProtKB-SubCell"/>
</dbReference>
<evidence type="ECO:0000256" key="1">
    <source>
        <dbReference type="ARBA" id="ARBA00022490"/>
    </source>
</evidence>
<dbReference type="InterPro" id="IPR007848">
    <property type="entry name" value="Small_mtfrase_dom"/>
</dbReference>
<dbReference type="InterPro" id="IPR022882">
    <property type="entry name" value="tRNA_adenine-N6_MeTrfase"/>
</dbReference>
<proteinExistence type="inferred from homology"/>
<dbReference type="PANTHER" id="PTHR47739">
    <property type="entry name" value="TRNA1(VAL) (ADENINE(37)-N6)-METHYLTRANSFERASE"/>
    <property type="match status" value="1"/>
</dbReference>